<name>A0ABV7G4B1_9PROT</name>
<sequence length="169" mass="18027">MSFTGRAVFLAALLLANPVLAQSWPNETGLGGDLMSNSGRQFDRMRALAPAQSTGGFAMAAVPVPLLDWTPPPSLAAPAPTSRPAQPRRAVRRAASRPAAPAAASVTAMPRQDEWERSLAERERELDAVRRKLEEDRRRFEASRRPDASAPVRATPAVAPISPAAGAAR</sequence>
<gene>
    <name evidence="3" type="ORF">ACFOD4_08420</name>
</gene>
<feature type="compositionally biased region" description="Low complexity" evidence="1">
    <location>
        <begin position="96"/>
        <end position="110"/>
    </location>
</feature>
<organism evidence="3 4">
    <name type="scientific">Teichococcus globiformis</name>
    <dbReference type="NCBI Taxonomy" id="2307229"/>
    <lineage>
        <taxon>Bacteria</taxon>
        <taxon>Pseudomonadati</taxon>
        <taxon>Pseudomonadota</taxon>
        <taxon>Alphaproteobacteria</taxon>
        <taxon>Acetobacterales</taxon>
        <taxon>Roseomonadaceae</taxon>
        <taxon>Roseomonas</taxon>
    </lineage>
</organism>
<evidence type="ECO:0000313" key="4">
    <source>
        <dbReference type="Proteomes" id="UP001595593"/>
    </source>
</evidence>
<evidence type="ECO:0000256" key="1">
    <source>
        <dbReference type="SAM" id="MobiDB-lite"/>
    </source>
</evidence>
<keyword evidence="4" id="KW-1185">Reference proteome</keyword>
<protein>
    <recommendedName>
        <fullName evidence="5">Translation initiation factor IF-2</fullName>
    </recommendedName>
</protein>
<keyword evidence="2" id="KW-0732">Signal</keyword>
<feature type="compositionally biased region" description="Basic and acidic residues" evidence="1">
    <location>
        <begin position="131"/>
        <end position="147"/>
    </location>
</feature>
<feature type="chain" id="PRO_5046319889" description="Translation initiation factor IF-2" evidence="2">
    <location>
        <begin position="22"/>
        <end position="169"/>
    </location>
</feature>
<proteinExistence type="predicted"/>
<feature type="region of interest" description="Disordered" evidence="1">
    <location>
        <begin position="131"/>
        <end position="169"/>
    </location>
</feature>
<feature type="region of interest" description="Disordered" evidence="1">
    <location>
        <begin position="70"/>
        <end position="119"/>
    </location>
</feature>
<feature type="signal peptide" evidence="2">
    <location>
        <begin position="1"/>
        <end position="21"/>
    </location>
</feature>
<feature type="compositionally biased region" description="Low complexity" evidence="1">
    <location>
        <begin position="76"/>
        <end position="88"/>
    </location>
</feature>
<comment type="caution">
    <text evidence="3">The sequence shown here is derived from an EMBL/GenBank/DDBJ whole genome shotgun (WGS) entry which is preliminary data.</text>
</comment>
<accession>A0ABV7G4B1</accession>
<dbReference type="RefSeq" id="WP_379595551.1">
    <property type="nucleotide sequence ID" value="NZ_JBHRTN010000008.1"/>
</dbReference>
<reference evidence="4" key="1">
    <citation type="journal article" date="2019" name="Int. J. Syst. Evol. Microbiol.">
        <title>The Global Catalogue of Microorganisms (GCM) 10K type strain sequencing project: providing services to taxonomists for standard genome sequencing and annotation.</title>
        <authorList>
            <consortium name="The Broad Institute Genomics Platform"/>
            <consortium name="The Broad Institute Genome Sequencing Center for Infectious Disease"/>
            <person name="Wu L."/>
            <person name="Ma J."/>
        </authorList>
    </citation>
    <scope>NUCLEOTIDE SEQUENCE [LARGE SCALE GENOMIC DNA]</scope>
    <source>
        <strain evidence="4">KCTC 52094</strain>
    </source>
</reference>
<evidence type="ECO:0000256" key="2">
    <source>
        <dbReference type="SAM" id="SignalP"/>
    </source>
</evidence>
<dbReference type="Proteomes" id="UP001595593">
    <property type="component" value="Unassembled WGS sequence"/>
</dbReference>
<evidence type="ECO:0008006" key="5">
    <source>
        <dbReference type="Google" id="ProtNLM"/>
    </source>
</evidence>
<dbReference type="EMBL" id="JBHRTN010000008">
    <property type="protein sequence ID" value="MFC3125082.1"/>
    <property type="molecule type" value="Genomic_DNA"/>
</dbReference>
<evidence type="ECO:0000313" key="3">
    <source>
        <dbReference type="EMBL" id="MFC3125082.1"/>
    </source>
</evidence>
<feature type="compositionally biased region" description="Low complexity" evidence="1">
    <location>
        <begin position="156"/>
        <end position="169"/>
    </location>
</feature>